<evidence type="ECO:0000313" key="3">
    <source>
        <dbReference type="EMBL" id="PRY97487.1"/>
    </source>
</evidence>
<comment type="caution">
    <text evidence="3">The sequence shown here is derived from an EMBL/GenBank/DDBJ whole genome shotgun (WGS) entry which is preliminary data.</text>
</comment>
<keyword evidence="2" id="KW-0732">Signal</keyword>
<comment type="similarity">
    <text evidence="1">Belongs to the UPF0065 (bug) family.</text>
</comment>
<protein>
    <submittedName>
        <fullName evidence="3">Tripartite-type tricarboxylate transporter receptor subunit TctC</fullName>
    </submittedName>
</protein>
<feature type="signal peptide" evidence="2">
    <location>
        <begin position="1"/>
        <end position="24"/>
    </location>
</feature>
<dbReference type="OrthoDB" id="8678477at2"/>
<dbReference type="InterPro" id="IPR005064">
    <property type="entry name" value="BUG"/>
</dbReference>
<dbReference type="PANTHER" id="PTHR42928">
    <property type="entry name" value="TRICARBOXYLATE-BINDING PROTEIN"/>
    <property type="match status" value="1"/>
</dbReference>
<keyword evidence="4" id="KW-1185">Reference proteome</keyword>
<dbReference type="Proteomes" id="UP000238308">
    <property type="component" value="Unassembled WGS sequence"/>
</dbReference>
<feature type="chain" id="PRO_5015703995" evidence="2">
    <location>
        <begin position="25"/>
        <end position="323"/>
    </location>
</feature>
<dbReference type="CDD" id="cd13578">
    <property type="entry name" value="PBP2_Bug27"/>
    <property type="match status" value="1"/>
</dbReference>
<keyword evidence="3" id="KW-0675">Receptor</keyword>
<dbReference type="EMBL" id="PVTV01000014">
    <property type="protein sequence ID" value="PRY97487.1"/>
    <property type="molecule type" value="Genomic_DNA"/>
</dbReference>
<dbReference type="Gene3D" id="3.40.190.150">
    <property type="entry name" value="Bordetella uptake gene, domain 1"/>
    <property type="match status" value="1"/>
</dbReference>
<gene>
    <name evidence="3" type="ORF">BCM14_1947</name>
</gene>
<name>A0A2T0XEY3_9BURK</name>
<evidence type="ECO:0000256" key="2">
    <source>
        <dbReference type="SAM" id="SignalP"/>
    </source>
</evidence>
<evidence type="ECO:0000313" key="4">
    <source>
        <dbReference type="Proteomes" id="UP000238308"/>
    </source>
</evidence>
<dbReference type="PIRSF" id="PIRSF017082">
    <property type="entry name" value="YflP"/>
    <property type="match status" value="1"/>
</dbReference>
<reference evidence="3 4" key="1">
    <citation type="submission" date="2018-03" db="EMBL/GenBank/DDBJ databases">
        <title>Genomic Encyclopedia of Type Strains, Phase III (KMG-III): the genomes of soil and plant-associated and newly described type strains.</title>
        <authorList>
            <person name="Whitman W."/>
        </authorList>
    </citation>
    <scope>NUCLEOTIDE SEQUENCE [LARGE SCALE GENOMIC DNA]</scope>
    <source>
        <strain evidence="3 4">MWH-P2sevCIIIb</strain>
    </source>
</reference>
<dbReference type="PANTHER" id="PTHR42928:SF5">
    <property type="entry name" value="BLR1237 PROTEIN"/>
    <property type="match status" value="1"/>
</dbReference>
<proteinExistence type="inferred from homology"/>
<dbReference type="RefSeq" id="WP_106227800.1">
    <property type="nucleotide sequence ID" value="NZ_PVTV01000014.1"/>
</dbReference>
<evidence type="ECO:0000256" key="1">
    <source>
        <dbReference type="ARBA" id="ARBA00006987"/>
    </source>
</evidence>
<dbReference type="Gene3D" id="3.40.190.10">
    <property type="entry name" value="Periplasmic binding protein-like II"/>
    <property type="match status" value="1"/>
</dbReference>
<dbReference type="SUPFAM" id="SSF53850">
    <property type="entry name" value="Periplasmic binding protein-like II"/>
    <property type="match status" value="1"/>
</dbReference>
<organism evidence="3 4">
    <name type="scientific">Jezberella montanilacus</name>
    <dbReference type="NCBI Taxonomy" id="323426"/>
    <lineage>
        <taxon>Bacteria</taxon>
        <taxon>Pseudomonadati</taxon>
        <taxon>Pseudomonadota</taxon>
        <taxon>Betaproteobacteria</taxon>
        <taxon>Burkholderiales</taxon>
        <taxon>Alcaligenaceae</taxon>
        <taxon>Jezberella</taxon>
    </lineage>
</organism>
<dbReference type="Pfam" id="PF03401">
    <property type="entry name" value="TctC"/>
    <property type="match status" value="1"/>
</dbReference>
<sequence length="323" mass="33999">MPSKSGFKSTLIGFAIFLSSIVHAAYPDKPIKVIVPSAAGGAADVLVRTLTNQMSVDLGVPFIVENKPGGSYVIGTMEAVRAAPDGYTLLYANAVSLATNSSLIKNIPYRIDTDLTMIGNALRVVNLLVVNNDVPVKNVQELIAYAKQYPGKLAYGSEGNGTTSHLGMELFKSMAGIDMVHVPYKAATNAVTDLLGGNIQVLMINAPSTASHVEAGRMRALGVSSKVRSASFADIPTIAEQGVTGFEFTAWGGLVGPANLPKDIVDKLNTAMRKALTNPELLAKFKATGSEAEPSSPEAFRQMSISETAKWAAVVKQSGAKVD</sequence>
<dbReference type="InterPro" id="IPR042100">
    <property type="entry name" value="Bug_dom1"/>
</dbReference>
<accession>A0A2T0XEY3</accession>
<dbReference type="AlphaFoldDB" id="A0A2T0XEY3"/>